<accession>A0A3N9UCS8</accession>
<dbReference type="Proteomes" id="UP000274033">
    <property type="component" value="Unassembled WGS sequence"/>
</dbReference>
<dbReference type="EMBL" id="RRCT01000011">
    <property type="protein sequence ID" value="RQW74154.1"/>
    <property type="molecule type" value="Genomic_DNA"/>
</dbReference>
<name>A0A3N9UCS8_9BACI</name>
<organism evidence="1 2">
    <name type="scientific">Lysinibacillus composti</name>
    <dbReference type="NCBI Taxonomy" id="720633"/>
    <lineage>
        <taxon>Bacteria</taxon>
        <taxon>Bacillati</taxon>
        <taxon>Bacillota</taxon>
        <taxon>Bacilli</taxon>
        <taxon>Bacillales</taxon>
        <taxon>Bacillaceae</taxon>
        <taxon>Lysinibacillus</taxon>
    </lineage>
</organism>
<keyword evidence="2" id="KW-1185">Reference proteome</keyword>
<dbReference type="AlphaFoldDB" id="A0A3N9UCS8"/>
<dbReference type="InterPro" id="IPR016024">
    <property type="entry name" value="ARM-type_fold"/>
</dbReference>
<gene>
    <name evidence="1" type="ORF">EBB45_12390</name>
</gene>
<dbReference type="SUPFAM" id="SSF48371">
    <property type="entry name" value="ARM repeat"/>
    <property type="match status" value="1"/>
</dbReference>
<evidence type="ECO:0000313" key="2">
    <source>
        <dbReference type="Proteomes" id="UP000274033"/>
    </source>
</evidence>
<protein>
    <submittedName>
        <fullName evidence="1">Uncharacterized protein</fullName>
    </submittedName>
</protein>
<comment type="caution">
    <text evidence="1">The sequence shown here is derived from an EMBL/GenBank/DDBJ whole genome shotgun (WGS) entry which is preliminary data.</text>
</comment>
<sequence length="608" mass="70638">MGFKDEFKREMRNAMKDLEKEVHKTWKIDYKGHNIEIINQIKEEMLVIDGITVDRKMRKSILSHIKPHSKLSGMLQMQDGTKHKVTVKIGGYVRFNCVVKVGNETILDDSLKLEFLPWDHKEKLVPFIQQQVQTNHKIINDRLPDEEYLYDENHPRFAAGLSDNFADETPTPFYAKKLLKLFEEQINDPTTKTRKATYEKIIFDQIASYGNEFIERFREAELDETLVQQEALWLLEHAAHREVVKFAITVLGCTNCEKYKDLLFTLGMHEEFTIYVVFALRNGTIQANEQVWKLAQELQGWGKIAAVEHLDASTPEMKHWLLTKGCRNEIMDEYLAYTCAINGELDVALYEEMISKELYDGASVIIEALLSENASQGIDDYPYASAILSRLVFHARTHCQRLEDFYPLMKISEFLNADQEIWNERFRDSWKQHEYNSLQQAIQPFIDDPKWPQLAMESLLQGSNYKTIEIARFYQLDVTQNLFDLLEKEPTKSELYLAIMDTNKREHIQALCTFAETHLFLSSFSNDEEVCVHCIVQDLHEYEGVGLPLIQAGLQSKNKSLQYHALSVLKSWSPAFSQQPDIQELIKNIATTTSDKEDRQLAKQLLTK</sequence>
<evidence type="ECO:0000313" key="1">
    <source>
        <dbReference type="EMBL" id="RQW74154.1"/>
    </source>
</evidence>
<dbReference type="RefSeq" id="WP_124765165.1">
    <property type="nucleotide sequence ID" value="NZ_JAFBDY010000010.1"/>
</dbReference>
<reference evidence="1 2" key="1">
    <citation type="journal article" date="2013" name="J. Microbiol.">
        <title>Lysinibacillus chungkukjangi sp. nov., isolated from Chungkukjang, Korean fermented soybean food.</title>
        <authorList>
            <person name="Kim S.J."/>
            <person name="Jang Y.H."/>
            <person name="Hamada M."/>
            <person name="Ahn J.H."/>
            <person name="Weon H.Y."/>
            <person name="Suzuki K."/>
            <person name="Whang K.S."/>
            <person name="Kwon S.W."/>
        </authorList>
    </citation>
    <scope>NUCLEOTIDE SEQUENCE [LARGE SCALE GENOMIC DNA]</scope>
    <source>
        <strain evidence="1 2">MCCC 1A12701</strain>
    </source>
</reference>
<dbReference type="OrthoDB" id="8402552at2"/>
<proteinExistence type="predicted"/>